<dbReference type="EMBL" id="CP136893">
    <property type="protein sequence ID" value="WOL05210.1"/>
    <property type="molecule type" value="Genomic_DNA"/>
</dbReference>
<keyword evidence="4" id="KW-1185">Reference proteome</keyword>
<evidence type="ECO:0000313" key="4">
    <source>
        <dbReference type="Proteomes" id="UP001327560"/>
    </source>
</evidence>
<evidence type="ECO:0000313" key="3">
    <source>
        <dbReference type="EMBL" id="WOL05210.1"/>
    </source>
</evidence>
<feature type="region of interest" description="Disordered" evidence="1">
    <location>
        <begin position="1"/>
        <end position="33"/>
    </location>
</feature>
<evidence type="ECO:0000256" key="2">
    <source>
        <dbReference type="SAM" id="Phobius"/>
    </source>
</evidence>
<keyword evidence="2" id="KW-0812">Transmembrane</keyword>
<name>A0AAQ3KD11_9LILI</name>
<gene>
    <name evidence="3" type="ORF">Cni_G13937</name>
</gene>
<organism evidence="3 4">
    <name type="scientific">Canna indica</name>
    <name type="common">Indian-shot</name>
    <dbReference type="NCBI Taxonomy" id="4628"/>
    <lineage>
        <taxon>Eukaryota</taxon>
        <taxon>Viridiplantae</taxon>
        <taxon>Streptophyta</taxon>
        <taxon>Embryophyta</taxon>
        <taxon>Tracheophyta</taxon>
        <taxon>Spermatophyta</taxon>
        <taxon>Magnoliopsida</taxon>
        <taxon>Liliopsida</taxon>
        <taxon>Zingiberales</taxon>
        <taxon>Cannaceae</taxon>
        <taxon>Canna</taxon>
    </lineage>
</organism>
<dbReference type="AlphaFoldDB" id="A0AAQ3KD11"/>
<feature type="compositionally biased region" description="Low complexity" evidence="1">
    <location>
        <begin position="1"/>
        <end position="22"/>
    </location>
</feature>
<proteinExistence type="predicted"/>
<keyword evidence="2" id="KW-0472">Membrane</keyword>
<feature type="transmembrane region" description="Helical" evidence="2">
    <location>
        <begin position="59"/>
        <end position="82"/>
    </location>
</feature>
<feature type="transmembrane region" description="Helical" evidence="2">
    <location>
        <begin position="94"/>
        <end position="113"/>
    </location>
</feature>
<protein>
    <submittedName>
        <fullName evidence="3">Cationic amino acid transporter 1-like</fullName>
    </submittedName>
</protein>
<accession>A0AAQ3KD11</accession>
<evidence type="ECO:0000256" key="1">
    <source>
        <dbReference type="SAM" id="MobiDB-lite"/>
    </source>
</evidence>
<sequence>MRRSTSTSTPPSPSSSRSAARSGPNTSSPSVPSRHDHLLILLVAGHHHYRLLHDLLSKLLSISTLFIFMLVVVALIVRRYYVNNETSDAERAKLAIFLVLILAFSIVIEMYWTTTNKEWVGYLVTVPLWLLRPTCVLRYDEKRGSCYGEHRSSIQEARQDKRQVDPTNSLKATKKGASTSISLYGCMRQRVIARMQYKKVVMAMEPTRSMGMSHAGFLLLGHGGTALKPT</sequence>
<dbReference type="Proteomes" id="UP001327560">
    <property type="component" value="Chromosome 4"/>
</dbReference>
<keyword evidence="2" id="KW-1133">Transmembrane helix</keyword>
<reference evidence="3 4" key="1">
    <citation type="submission" date="2023-10" db="EMBL/GenBank/DDBJ databases">
        <title>Chromosome-scale genome assembly provides insights into flower coloration mechanisms of Canna indica.</title>
        <authorList>
            <person name="Li C."/>
        </authorList>
    </citation>
    <scope>NUCLEOTIDE SEQUENCE [LARGE SCALE GENOMIC DNA]</scope>
    <source>
        <tissue evidence="3">Flower</tissue>
    </source>
</reference>